<feature type="compositionally biased region" description="Pro residues" evidence="7">
    <location>
        <begin position="17"/>
        <end position="29"/>
    </location>
</feature>
<feature type="region of interest" description="Disordered" evidence="7">
    <location>
        <begin position="485"/>
        <end position="589"/>
    </location>
</feature>
<sequence length="589" mass="64172">MRQPGAGGSQSRLTLSPLPPPPPPPPPPSTSSQYPTSHARPRSFSSRWQNRLVLCLVQLCILICSTATRVSAFPMSAAQLPMGVRVANETVGPVNDDDGPLILDVGQRTVVSSQNAVLGTLLILMGLVQVFFGFKLIRLTLVLTGFVSWAVVAIILMVTLRWELAYQLFKPAHYYFWMWVLAGLLGALLSFRYWDLGVSFAGGFGGFAVAMGIIAVSNHSMTNVGRYILLACLILIGAAIATFYERFSIILGTSFGGAFMFMYGVDEFVQVGYREMIVIFKFAGRTLTYHPSKAVFIMIGCSLALALCGIAWEFWHHAKPLLMDSKALFRIYGRPFGKRPRKLVGQKIKRSVRSMGWYEYLTGCLCLRRKTAEEVLFEDEEARSESHVAVVVHESKHTEEGASPGTSGSHDLDEKLQGNHCPETGAQSINGTSSETATVQNSEDQGESGISLSTLKPIQVVIEETDYQCMDGDETVPVETHTESIVLSDGGRTVSETRATSSATETATAHGSTRTQHHSTITMTTTSRSVSTSESTLPTIHDTQILTRPGVSVVSESRHHHSSISTSMSTSEVRTVSSTVQSSTTLKSE</sequence>
<feature type="transmembrane region" description="Helical" evidence="8">
    <location>
        <begin position="249"/>
        <end position="265"/>
    </location>
</feature>
<feature type="transmembrane region" description="Helical" evidence="8">
    <location>
        <begin position="116"/>
        <end position="134"/>
    </location>
</feature>
<evidence type="ECO:0000313" key="11">
    <source>
        <dbReference type="Proteomes" id="UP000717515"/>
    </source>
</evidence>
<keyword evidence="5 8" id="KW-0472">Membrane</keyword>
<evidence type="ECO:0000256" key="1">
    <source>
        <dbReference type="ARBA" id="ARBA00004141"/>
    </source>
</evidence>
<feature type="transmembrane region" description="Helical" evidence="8">
    <location>
        <begin position="198"/>
        <end position="218"/>
    </location>
</feature>
<dbReference type="Pfam" id="PF13886">
    <property type="entry name" value="TM7S3_TM198"/>
    <property type="match status" value="1"/>
</dbReference>
<feature type="transmembrane region" description="Helical" evidence="8">
    <location>
        <begin position="224"/>
        <end position="244"/>
    </location>
</feature>
<dbReference type="GO" id="GO:0005886">
    <property type="term" value="C:plasma membrane"/>
    <property type="evidence" value="ECO:0007669"/>
    <property type="project" value="TreeGrafter"/>
</dbReference>
<feature type="compositionally biased region" description="Low complexity" evidence="7">
    <location>
        <begin position="563"/>
        <end position="589"/>
    </location>
</feature>
<proteinExistence type="inferred from homology"/>
<dbReference type="InterPro" id="IPR040236">
    <property type="entry name" value="TMEM198"/>
</dbReference>
<dbReference type="PANTHER" id="PTHR31247">
    <property type="entry name" value="TRANSMEMBRANE PROTEIN 198 FAMILY MEMBER"/>
    <property type="match status" value="1"/>
</dbReference>
<evidence type="ECO:0000259" key="9">
    <source>
        <dbReference type="Pfam" id="PF13886"/>
    </source>
</evidence>
<evidence type="ECO:0000256" key="4">
    <source>
        <dbReference type="ARBA" id="ARBA00022989"/>
    </source>
</evidence>
<feature type="compositionally biased region" description="Low complexity" evidence="7">
    <location>
        <begin position="493"/>
        <end position="536"/>
    </location>
</feature>
<dbReference type="PANTHER" id="PTHR31247:SF5">
    <property type="entry name" value="DUF4203 DOMAIN-CONTAINING PROTEIN"/>
    <property type="match status" value="1"/>
</dbReference>
<accession>A0A9P7ZYW7</accession>
<feature type="transmembrane region" description="Helical" evidence="8">
    <location>
        <begin position="174"/>
        <end position="191"/>
    </location>
</feature>
<comment type="caution">
    <text evidence="10">The sequence shown here is derived from an EMBL/GenBank/DDBJ whole genome shotgun (WGS) entry which is preliminary data.</text>
</comment>
<name>A0A9P7ZYW7_MORAP</name>
<organism evidence="10 11">
    <name type="scientific">Mortierella alpina</name>
    <name type="common">Oleaginous fungus</name>
    <name type="synonym">Mortierella renispora</name>
    <dbReference type="NCBI Taxonomy" id="64518"/>
    <lineage>
        <taxon>Eukaryota</taxon>
        <taxon>Fungi</taxon>
        <taxon>Fungi incertae sedis</taxon>
        <taxon>Mucoromycota</taxon>
        <taxon>Mortierellomycotina</taxon>
        <taxon>Mortierellomycetes</taxon>
        <taxon>Mortierellales</taxon>
        <taxon>Mortierellaceae</taxon>
        <taxon>Mortierella</taxon>
    </lineage>
</organism>
<feature type="region of interest" description="Disordered" evidence="7">
    <location>
        <begin position="394"/>
        <end position="449"/>
    </location>
</feature>
<feature type="compositionally biased region" description="Polar residues" evidence="7">
    <location>
        <begin position="537"/>
        <end position="546"/>
    </location>
</feature>
<evidence type="ECO:0000313" key="10">
    <source>
        <dbReference type="EMBL" id="KAG9319725.1"/>
    </source>
</evidence>
<keyword evidence="3 8" id="KW-0812">Transmembrane</keyword>
<feature type="transmembrane region" description="Helical" evidence="8">
    <location>
        <begin position="141"/>
        <end position="162"/>
    </location>
</feature>
<evidence type="ECO:0000256" key="7">
    <source>
        <dbReference type="SAM" id="MobiDB-lite"/>
    </source>
</evidence>
<evidence type="ECO:0000256" key="3">
    <source>
        <dbReference type="ARBA" id="ARBA00022692"/>
    </source>
</evidence>
<evidence type="ECO:0000256" key="6">
    <source>
        <dbReference type="ARBA" id="ARBA00049737"/>
    </source>
</evidence>
<reference evidence="10" key="1">
    <citation type="submission" date="2021-07" db="EMBL/GenBank/DDBJ databases">
        <title>Draft genome of Mortierella alpina, strain LL118, isolated from an aspen leaf litter sample.</title>
        <authorList>
            <person name="Yang S."/>
            <person name="Vinatzer B.A."/>
        </authorList>
    </citation>
    <scope>NUCLEOTIDE SEQUENCE</scope>
    <source>
        <strain evidence="10">LL118</strain>
    </source>
</reference>
<feature type="region of interest" description="Disordered" evidence="7">
    <location>
        <begin position="1"/>
        <end position="41"/>
    </location>
</feature>
<dbReference type="Proteomes" id="UP000717515">
    <property type="component" value="Unassembled WGS sequence"/>
</dbReference>
<comment type="subcellular location">
    <subcellularLocation>
        <location evidence="1">Membrane</location>
        <topology evidence="1">Multi-pass membrane protein</topology>
    </subcellularLocation>
</comment>
<comment type="similarity">
    <text evidence="2">Belongs to the TMEM198 family.</text>
</comment>
<protein>
    <recommendedName>
        <fullName evidence="6">Transmembrane protein 198</fullName>
    </recommendedName>
</protein>
<feature type="transmembrane region" description="Helical" evidence="8">
    <location>
        <begin position="294"/>
        <end position="315"/>
    </location>
</feature>
<evidence type="ECO:0000256" key="5">
    <source>
        <dbReference type="ARBA" id="ARBA00023136"/>
    </source>
</evidence>
<feature type="compositionally biased region" description="Polar residues" evidence="7">
    <location>
        <begin position="425"/>
        <end position="449"/>
    </location>
</feature>
<dbReference type="AlphaFoldDB" id="A0A9P7ZYW7"/>
<dbReference type="InterPro" id="IPR025256">
    <property type="entry name" value="TM7S3/TM198-like_dom"/>
</dbReference>
<keyword evidence="4 8" id="KW-1133">Transmembrane helix</keyword>
<feature type="domain" description="TM7S3/TM198-like" evidence="9">
    <location>
        <begin position="119"/>
        <end position="312"/>
    </location>
</feature>
<gene>
    <name evidence="10" type="ORF">KVV02_006994</name>
</gene>
<evidence type="ECO:0000256" key="8">
    <source>
        <dbReference type="SAM" id="Phobius"/>
    </source>
</evidence>
<evidence type="ECO:0000256" key="2">
    <source>
        <dbReference type="ARBA" id="ARBA00006244"/>
    </source>
</evidence>
<dbReference type="EMBL" id="JAIFTL010000389">
    <property type="protein sequence ID" value="KAG9319725.1"/>
    <property type="molecule type" value="Genomic_DNA"/>
</dbReference>